<dbReference type="RefSeq" id="WP_004034480.1">
    <property type="nucleotide sequence ID" value="NZ_AP025586.1"/>
</dbReference>
<dbReference type="PROSITE" id="PS00198">
    <property type="entry name" value="4FE4S_FER_1"/>
    <property type="match status" value="4"/>
</dbReference>
<dbReference type="GO" id="GO:0016491">
    <property type="term" value="F:oxidoreductase activity"/>
    <property type="evidence" value="ECO:0007669"/>
    <property type="project" value="UniProtKB-ARBA"/>
</dbReference>
<feature type="domain" description="4Fe-4S ferredoxin-type" evidence="5">
    <location>
        <begin position="41"/>
        <end position="70"/>
    </location>
</feature>
<organism evidence="6 7">
    <name type="scientific">Methanobrevibacter smithii</name>
    <dbReference type="NCBI Taxonomy" id="2173"/>
    <lineage>
        <taxon>Archaea</taxon>
        <taxon>Methanobacteriati</taxon>
        <taxon>Methanobacteriota</taxon>
        <taxon>Methanomada group</taxon>
        <taxon>Methanobacteria</taxon>
        <taxon>Methanobacteriales</taxon>
        <taxon>Methanobacteriaceae</taxon>
        <taxon>Methanobrevibacter</taxon>
    </lineage>
</organism>
<dbReference type="Pfam" id="PF14697">
    <property type="entry name" value="Fer4_21"/>
    <property type="match status" value="1"/>
</dbReference>
<feature type="domain" description="4Fe-4S ferredoxin-type" evidence="5">
    <location>
        <begin position="72"/>
        <end position="100"/>
    </location>
</feature>
<dbReference type="GO" id="GO:0051539">
    <property type="term" value="F:4 iron, 4 sulfur cluster binding"/>
    <property type="evidence" value="ECO:0007669"/>
    <property type="project" value="UniProtKB-KW"/>
</dbReference>
<dbReference type="InterPro" id="IPR050572">
    <property type="entry name" value="Fe-S_Ferredoxin"/>
</dbReference>
<dbReference type="InterPro" id="IPR043256">
    <property type="entry name" value="MvhB-like"/>
</dbReference>
<feature type="domain" description="4Fe-4S ferredoxin-type" evidence="5">
    <location>
        <begin position="178"/>
        <end position="207"/>
    </location>
</feature>
<feature type="domain" description="4Fe-4S ferredoxin-type" evidence="5">
    <location>
        <begin position="245"/>
        <end position="273"/>
    </location>
</feature>
<dbReference type="Pfam" id="PF13187">
    <property type="entry name" value="Fer4_9"/>
    <property type="match status" value="1"/>
</dbReference>
<evidence type="ECO:0000313" key="7">
    <source>
        <dbReference type="Proteomes" id="UP000232133"/>
    </source>
</evidence>
<feature type="domain" description="4Fe-4S ferredoxin-type" evidence="5">
    <location>
        <begin position="215"/>
        <end position="244"/>
    </location>
</feature>
<dbReference type="CDD" id="cd10549">
    <property type="entry name" value="MtMvhB_like"/>
    <property type="match status" value="1"/>
</dbReference>
<keyword evidence="1" id="KW-0004">4Fe-4S</keyword>
<dbReference type="PANTHER" id="PTHR43687:SF1">
    <property type="entry name" value="FERREDOXIN III"/>
    <property type="match status" value="1"/>
</dbReference>
<dbReference type="AlphaFoldDB" id="A0A2H4U5I2"/>
<keyword evidence="4" id="KW-0411">Iron-sulfur</keyword>
<reference evidence="6 7" key="1">
    <citation type="submission" date="2016-10" db="EMBL/GenBank/DDBJ databases">
        <authorList>
            <person name="Varghese N."/>
        </authorList>
    </citation>
    <scope>NUCLEOTIDE SEQUENCE [LARGE SCALE GENOMIC DNA]</scope>
    <source>
        <strain evidence="6 7">KB11</strain>
    </source>
</reference>
<proteinExistence type="predicted"/>
<dbReference type="PIRSF" id="PIRSF005658">
    <property type="entry name" value="FwdF"/>
    <property type="match status" value="1"/>
</dbReference>
<keyword evidence="3" id="KW-0408">Iron</keyword>
<evidence type="ECO:0000256" key="3">
    <source>
        <dbReference type="ARBA" id="ARBA00023004"/>
    </source>
</evidence>
<dbReference type="InterPro" id="IPR017900">
    <property type="entry name" value="4Fe4S_Fe_S_CS"/>
</dbReference>
<evidence type="ECO:0000256" key="1">
    <source>
        <dbReference type="ARBA" id="ARBA00022485"/>
    </source>
</evidence>
<dbReference type="OMA" id="CVKCEIC"/>
<gene>
    <name evidence="6" type="ORF">BK798_02545</name>
</gene>
<dbReference type="EMBL" id="CP017803">
    <property type="protein sequence ID" value="ATZ59371.1"/>
    <property type="molecule type" value="Genomic_DNA"/>
</dbReference>
<dbReference type="InterPro" id="IPR017896">
    <property type="entry name" value="4Fe4S_Fe-S-bd"/>
</dbReference>
<dbReference type="GO" id="GO:0046872">
    <property type="term" value="F:metal ion binding"/>
    <property type="evidence" value="ECO:0007669"/>
    <property type="project" value="UniProtKB-KW"/>
</dbReference>
<dbReference type="PROSITE" id="PS51379">
    <property type="entry name" value="4FE4S_FER_2"/>
    <property type="match status" value="5"/>
</dbReference>
<keyword evidence="2" id="KW-0479">Metal-binding</keyword>
<sequence>MNISFDKQISSLEREILLKSVEIHDSGDDFQFELNKFFSQKEIIAIAPRCIRCNMCVDQCPVDAIEPANIFKIAKITHDCVKCEICVQTCPVSAIKLIDNKVSYNHDEGDEAIEYNLASISRPHRVVRMNDISIDYSDLANYDNCAKFCPTDAFTLEFKSYFEELGIDVDIELEDDVLYPVINKKLCIGCGACVQFCENDSVKLDRTIGPIVHTKNLEINQDECVNCYLCEENCPVEAIWLDEEKVVLNNDKCIRCINCTSHCPVGALNFVEID</sequence>
<dbReference type="PANTHER" id="PTHR43687">
    <property type="entry name" value="ADENYLYLSULFATE REDUCTASE, BETA SUBUNIT"/>
    <property type="match status" value="1"/>
</dbReference>
<dbReference type="SUPFAM" id="SSF54862">
    <property type="entry name" value="4Fe-4S ferredoxins"/>
    <property type="match status" value="1"/>
</dbReference>
<dbReference type="Gene3D" id="3.30.70.20">
    <property type="match status" value="3"/>
</dbReference>
<evidence type="ECO:0000313" key="6">
    <source>
        <dbReference type="EMBL" id="ATZ59371.1"/>
    </source>
</evidence>
<dbReference type="GeneID" id="78816930"/>
<name>A0A2H4U5I2_METSM</name>
<dbReference type="Proteomes" id="UP000232133">
    <property type="component" value="Chromosome"/>
</dbReference>
<evidence type="ECO:0000259" key="5">
    <source>
        <dbReference type="PROSITE" id="PS51379"/>
    </source>
</evidence>
<accession>A0A2H4U5I2</accession>
<evidence type="ECO:0000256" key="2">
    <source>
        <dbReference type="ARBA" id="ARBA00022723"/>
    </source>
</evidence>
<evidence type="ECO:0000256" key="4">
    <source>
        <dbReference type="ARBA" id="ARBA00023014"/>
    </source>
</evidence>
<protein>
    <submittedName>
        <fullName evidence="6">Ferredoxin</fullName>
    </submittedName>
</protein>